<dbReference type="PANTHER" id="PTHR43008">
    <property type="entry name" value="BENZIL REDUCTASE"/>
    <property type="match status" value="1"/>
</dbReference>
<dbReference type="Proteomes" id="UP001590950">
    <property type="component" value="Unassembled WGS sequence"/>
</dbReference>
<keyword evidence="5" id="KW-1185">Reference proteome</keyword>
<gene>
    <name evidence="4" type="ORF">N7G274_007365</name>
</gene>
<comment type="caution">
    <text evidence="4">The sequence shown here is derived from an EMBL/GenBank/DDBJ whole genome shotgun (WGS) entry which is preliminary data.</text>
</comment>
<dbReference type="EMBL" id="JBEFKJ010000023">
    <property type="protein sequence ID" value="KAL2039962.1"/>
    <property type="molecule type" value="Genomic_DNA"/>
</dbReference>
<dbReference type="PANTHER" id="PTHR43008:SF10">
    <property type="entry name" value="CHAIN DEHYDROGENASE_OXIDOREDUCTASE, PUTATIVE (AFU_ORTHOLOGUE AFUA_2G15740)-RELATED"/>
    <property type="match status" value="1"/>
</dbReference>
<organism evidence="4 5">
    <name type="scientific">Stereocaulon virgatum</name>
    <dbReference type="NCBI Taxonomy" id="373712"/>
    <lineage>
        <taxon>Eukaryota</taxon>
        <taxon>Fungi</taxon>
        <taxon>Dikarya</taxon>
        <taxon>Ascomycota</taxon>
        <taxon>Pezizomycotina</taxon>
        <taxon>Lecanoromycetes</taxon>
        <taxon>OSLEUM clade</taxon>
        <taxon>Lecanoromycetidae</taxon>
        <taxon>Lecanorales</taxon>
        <taxon>Lecanorineae</taxon>
        <taxon>Stereocaulaceae</taxon>
        <taxon>Stereocaulon</taxon>
    </lineage>
</organism>
<evidence type="ECO:0000256" key="3">
    <source>
        <dbReference type="ARBA" id="ARBA00023002"/>
    </source>
</evidence>
<keyword evidence="3" id="KW-0560">Oxidoreductase</keyword>
<name>A0ABR4A6F1_9LECA</name>
<evidence type="ECO:0000256" key="1">
    <source>
        <dbReference type="ARBA" id="ARBA00006484"/>
    </source>
</evidence>
<dbReference type="InterPro" id="IPR020904">
    <property type="entry name" value="Sc_DH/Rdtase_CS"/>
</dbReference>
<proteinExistence type="inferred from homology"/>
<reference evidence="4 5" key="1">
    <citation type="submission" date="2024-09" db="EMBL/GenBank/DDBJ databases">
        <title>Rethinking Asexuality: The Enigmatic Case of Functional Sexual Genes in Lepraria (Stereocaulaceae).</title>
        <authorList>
            <person name="Doellman M."/>
            <person name="Sun Y."/>
            <person name="Barcenas-Pena A."/>
            <person name="Lumbsch H.T."/>
            <person name="Grewe F."/>
        </authorList>
    </citation>
    <scope>NUCLEOTIDE SEQUENCE [LARGE SCALE GENOMIC DNA]</scope>
    <source>
        <strain evidence="4 5">Mercado 3170</strain>
    </source>
</reference>
<evidence type="ECO:0000313" key="4">
    <source>
        <dbReference type="EMBL" id="KAL2039962.1"/>
    </source>
</evidence>
<evidence type="ECO:0000256" key="2">
    <source>
        <dbReference type="ARBA" id="ARBA00022857"/>
    </source>
</evidence>
<keyword evidence="2" id="KW-0521">NADP</keyword>
<dbReference type="PRINTS" id="PR00081">
    <property type="entry name" value="GDHRDH"/>
</dbReference>
<dbReference type="InterPro" id="IPR036291">
    <property type="entry name" value="NAD(P)-bd_dom_sf"/>
</dbReference>
<dbReference type="Gene3D" id="3.40.50.720">
    <property type="entry name" value="NAD(P)-binding Rossmann-like Domain"/>
    <property type="match status" value="1"/>
</dbReference>
<accession>A0ABR4A6F1</accession>
<comment type="similarity">
    <text evidence="1">Belongs to the short-chain dehydrogenases/reductases (SDR) family.</text>
</comment>
<evidence type="ECO:0000313" key="5">
    <source>
        <dbReference type="Proteomes" id="UP001590950"/>
    </source>
</evidence>
<dbReference type="InterPro" id="IPR002347">
    <property type="entry name" value="SDR_fam"/>
</dbReference>
<protein>
    <submittedName>
        <fullName evidence="4">Uncharacterized protein</fullName>
    </submittedName>
</protein>
<dbReference type="Pfam" id="PF13561">
    <property type="entry name" value="adh_short_C2"/>
    <property type="match status" value="1"/>
</dbReference>
<dbReference type="PROSITE" id="PS00061">
    <property type="entry name" value="ADH_SHORT"/>
    <property type="match status" value="1"/>
</dbReference>
<sequence length="322" mass="34991">MLPSIKNNIGVQVDGTSISYDVDLFHQGSIYSTEEQENGIATGKYATKPTPALHNVQEQFNIQGKVFLVTGGGQGLGLTMAEGLVESGAIVYCLDRRENPIADFYTVQNVAKELASRGSRNPGSIHYRQVDVHEVAELERITSEIAHTHHHIDGLVAAAAIPQVNPAIDYTAADVGRMMDINLTGVFMTATAVARRMLEYQCKGSIVLVASMSDFVANKGLLSSIYNSSKAALVQLARNLAMEWGKYGIRVNSLCPGHIVTPTVRDNFWENLELEGKWKAQNMLQRLASPEEFKGVGVFLCSQASSYMTGSALVIDGGHTAW</sequence>
<dbReference type="SUPFAM" id="SSF51735">
    <property type="entry name" value="NAD(P)-binding Rossmann-fold domains"/>
    <property type="match status" value="1"/>
</dbReference>